<name>A0A8S5S9I5_9VIRU</name>
<evidence type="ECO:0000313" key="2">
    <source>
        <dbReference type="EMBL" id="DAF47386.1"/>
    </source>
</evidence>
<reference evidence="2" key="1">
    <citation type="journal article" date="2021" name="Proc. Natl. Acad. Sci. U.S.A.">
        <title>A Catalog of Tens of Thousands of Viruses from Human Metagenomes Reveals Hidden Associations with Chronic Diseases.</title>
        <authorList>
            <person name="Tisza M.J."/>
            <person name="Buck C.B."/>
        </authorList>
    </citation>
    <scope>NUCLEOTIDE SEQUENCE</scope>
    <source>
        <strain evidence="2">CtGns7</strain>
    </source>
</reference>
<evidence type="ECO:0000259" key="1">
    <source>
        <dbReference type="Pfam" id="PF04480"/>
    </source>
</evidence>
<dbReference type="Pfam" id="PF04480">
    <property type="entry name" value="DUF559"/>
    <property type="match status" value="1"/>
</dbReference>
<dbReference type="InterPro" id="IPR007569">
    <property type="entry name" value="DUF559"/>
</dbReference>
<sequence>MTYNQLSQKDFEKRVSKNNPNLKIISKYKNAHSPIKYKCKICGTEGICNEANAIMRGVSGCGVCGGRKLVIGKNDFATIYPQYLVYFKNKKEAYNYTFGSSQEVDMVCPICHNERKQKLSDLVNKGFACPKCGKGYSYPNRFMYCLLKQLNIPFEREKMFEWSNRRIYDFVIENNKIIIEMDGIFHKTGIIGFNKNINQEEIDRQKNLMATQNGYKIIRINCFKSDFEYIKNNILNSSLFNYFDLNKFDWDKLENELINHNLLSYAVDMFNNNLGILSMKEMAEKLKISSFEFCKLLKKANKLNLVNYNVEDSKRGLYTPSKNIKRKKVYCVEKDKVFESISQAEKTLNIPKDCVGRVCRKERQSVYGLHFYFI</sequence>
<dbReference type="Gene3D" id="3.40.960.10">
    <property type="entry name" value="VSR Endonuclease"/>
    <property type="match status" value="1"/>
</dbReference>
<dbReference type="EMBL" id="BK032555">
    <property type="protein sequence ID" value="DAF47386.1"/>
    <property type="molecule type" value="Genomic_DNA"/>
</dbReference>
<accession>A0A8S5S9I5</accession>
<organism evidence="2">
    <name type="scientific">Phage sp. ctGns7</name>
    <dbReference type="NCBI Taxonomy" id="2828003"/>
    <lineage>
        <taxon>Viruses</taxon>
    </lineage>
</organism>
<protein>
    <submittedName>
        <fullName evidence="2">Restriction enzyme</fullName>
    </submittedName>
</protein>
<feature type="domain" description="DUF559" evidence="1">
    <location>
        <begin position="154"/>
        <end position="221"/>
    </location>
</feature>
<proteinExistence type="predicted"/>